<dbReference type="EMBL" id="CACVAQ010000293">
    <property type="protein sequence ID" value="CAA6820966.1"/>
    <property type="molecule type" value="Genomic_DNA"/>
</dbReference>
<feature type="domain" description="Disease resistance R13L4/SHOC-2-like LRR" evidence="3">
    <location>
        <begin position="170"/>
        <end position="312"/>
    </location>
</feature>
<reference evidence="4" key="1">
    <citation type="submission" date="2020-01" db="EMBL/GenBank/DDBJ databases">
        <authorList>
            <person name="Meier V. D."/>
            <person name="Meier V D."/>
        </authorList>
    </citation>
    <scope>NUCLEOTIDE SEQUENCE</scope>
    <source>
        <strain evidence="4">HLG_WM_MAG_10</strain>
    </source>
</reference>
<dbReference type="PANTHER" id="PTHR48051">
    <property type="match status" value="1"/>
</dbReference>
<name>A0A6S6U0H9_9BACT</name>
<dbReference type="InterPro" id="IPR050216">
    <property type="entry name" value="LRR_domain-containing"/>
</dbReference>
<accession>A0A6S6U0H9</accession>
<keyword evidence="2" id="KW-0677">Repeat</keyword>
<protein>
    <recommendedName>
        <fullName evidence="3">Disease resistance R13L4/SHOC-2-like LRR domain-containing protein</fullName>
    </recommendedName>
</protein>
<evidence type="ECO:0000313" key="4">
    <source>
        <dbReference type="EMBL" id="CAA6820966.1"/>
    </source>
</evidence>
<dbReference type="GO" id="GO:0005737">
    <property type="term" value="C:cytoplasm"/>
    <property type="evidence" value="ECO:0007669"/>
    <property type="project" value="TreeGrafter"/>
</dbReference>
<dbReference type="PROSITE" id="PS51450">
    <property type="entry name" value="LRR"/>
    <property type="match status" value="1"/>
</dbReference>
<gene>
    <name evidence="4" type="ORF">HELGO_WM45278</name>
</gene>
<keyword evidence="1" id="KW-0433">Leucine-rich repeat</keyword>
<evidence type="ECO:0000259" key="3">
    <source>
        <dbReference type="Pfam" id="PF23598"/>
    </source>
</evidence>
<dbReference type="AlphaFoldDB" id="A0A6S6U0H9"/>
<proteinExistence type="predicted"/>
<organism evidence="4">
    <name type="scientific">uncultured Aureispira sp</name>
    <dbReference type="NCBI Taxonomy" id="1331704"/>
    <lineage>
        <taxon>Bacteria</taxon>
        <taxon>Pseudomonadati</taxon>
        <taxon>Bacteroidota</taxon>
        <taxon>Saprospiria</taxon>
        <taxon>Saprospirales</taxon>
        <taxon>Saprospiraceae</taxon>
        <taxon>Aureispira</taxon>
        <taxon>environmental samples</taxon>
    </lineage>
</organism>
<dbReference type="SUPFAM" id="SSF52075">
    <property type="entry name" value="Outer arm dynein light chain 1"/>
    <property type="match status" value="1"/>
</dbReference>
<dbReference type="Pfam" id="PF23598">
    <property type="entry name" value="LRR_14"/>
    <property type="match status" value="1"/>
</dbReference>
<evidence type="ECO:0000256" key="2">
    <source>
        <dbReference type="ARBA" id="ARBA00022737"/>
    </source>
</evidence>
<evidence type="ECO:0000256" key="1">
    <source>
        <dbReference type="ARBA" id="ARBA00022614"/>
    </source>
</evidence>
<sequence length="412" mass="47217">MQYTLDEISKIHLLAEHADLNNVLLAFELIKGSGIVVELVDDIYWIYNRLTWAKEDRMAKQVATFFQSYAVASPLLANNSLEELLYLDAKFEQKAALLNLNVVLLSQRLFQHFPSPSKDFILRFLFKHGTKDIQEKVLPLLKVREHTGRFSLNLGGLDLKKIPKIILREKHIQILKIWGNNLTELPDFWDQFQFLETLNLAENNLETLPPSFTSLQKLERLYAQNNHFKIPPLLQQIKQLSKINYLAITSPQAQQQSGATSEQEALKQMEGLVNHGKIHASEKEQNLFLAFVMNKESAVQQLSLIDLFEALSDRNEVIQKQAKTKILNWKGAVFSGQIPSNASIAILGFVSFATRNRITELTRQGIKFTTKLTTKTTHIILGDLPEVPKMITDRAFVFMTEEDLDRDLNLKY</sequence>
<dbReference type="InterPro" id="IPR055414">
    <property type="entry name" value="LRR_R13L4/SHOC2-like"/>
</dbReference>
<dbReference type="PANTHER" id="PTHR48051:SF54">
    <property type="entry name" value="LEUCINE-RICH REPEAT-CONTAINING PROTEIN"/>
    <property type="match status" value="1"/>
</dbReference>
<dbReference type="Gene3D" id="3.80.10.10">
    <property type="entry name" value="Ribonuclease Inhibitor"/>
    <property type="match status" value="1"/>
</dbReference>
<dbReference type="InterPro" id="IPR032675">
    <property type="entry name" value="LRR_dom_sf"/>
</dbReference>
<dbReference type="InterPro" id="IPR001611">
    <property type="entry name" value="Leu-rich_rpt"/>
</dbReference>